<evidence type="ECO:0000313" key="2">
    <source>
        <dbReference type="Proteomes" id="UP000683360"/>
    </source>
</evidence>
<accession>A0A8S3VAR2</accession>
<sequence>MISRQLSSSDIHDILIHLKNECKTGYLSDLGEPCEPCRNDFYGRKCGDQCHCNKNEIDNNENDAAQSNEAFESVYDTIDESQMIDMPTHYSISITESSSDSSAENFVSDGYLNPYQPMVPDKEVHDYLNVSSVGENGVPQNLIKKETMSLFIDVQTIMTTKCNNHLLQYHFHHRQI</sequence>
<evidence type="ECO:0000313" key="1">
    <source>
        <dbReference type="EMBL" id="CAG2254335.1"/>
    </source>
</evidence>
<dbReference type="EMBL" id="CAJPWZ010003239">
    <property type="protein sequence ID" value="CAG2254335.1"/>
    <property type="molecule type" value="Genomic_DNA"/>
</dbReference>
<comment type="caution">
    <text evidence="1">The sequence shown here is derived from an EMBL/GenBank/DDBJ whole genome shotgun (WGS) entry which is preliminary data.</text>
</comment>
<organism evidence="1 2">
    <name type="scientific">Mytilus edulis</name>
    <name type="common">Blue mussel</name>
    <dbReference type="NCBI Taxonomy" id="6550"/>
    <lineage>
        <taxon>Eukaryota</taxon>
        <taxon>Metazoa</taxon>
        <taxon>Spiralia</taxon>
        <taxon>Lophotrochozoa</taxon>
        <taxon>Mollusca</taxon>
        <taxon>Bivalvia</taxon>
        <taxon>Autobranchia</taxon>
        <taxon>Pteriomorphia</taxon>
        <taxon>Mytilida</taxon>
        <taxon>Mytiloidea</taxon>
        <taxon>Mytilidae</taxon>
        <taxon>Mytilinae</taxon>
        <taxon>Mytilus</taxon>
    </lineage>
</organism>
<reference evidence="1" key="1">
    <citation type="submission" date="2021-03" db="EMBL/GenBank/DDBJ databases">
        <authorList>
            <person name="Bekaert M."/>
        </authorList>
    </citation>
    <scope>NUCLEOTIDE SEQUENCE</scope>
</reference>
<proteinExistence type="predicted"/>
<keyword evidence="2" id="KW-1185">Reference proteome</keyword>
<gene>
    <name evidence="1" type="ORF">MEDL_65810</name>
</gene>
<dbReference type="Proteomes" id="UP000683360">
    <property type="component" value="Unassembled WGS sequence"/>
</dbReference>
<dbReference type="AlphaFoldDB" id="A0A8S3VAR2"/>
<name>A0A8S3VAR2_MYTED</name>
<protein>
    <submittedName>
        <fullName evidence="1">Uncharacterized protein</fullName>
    </submittedName>
</protein>